<feature type="region of interest" description="Disordered" evidence="1">
    <location>
        <begin position="34"/>
        <end position="81"/>
    </location>
</feature>
<evidence type="ECO:0000313" key="4">
    <source>
        <dbReference type="Proteomes" id="UP000317078"/>
    </source>
</evidence>
<accession>A0A502GJV6</accession>
<keyword evidence="4" id="KW-1185">Reference proteome</keyword>
<feature type="chain" id="PRO_5021305782" evidence="2">
    <location>
        <begin position="33"/>
        <end position="613"/>
    </location>
</feature>
<dbReference type="EMBL" id="RCZP01000001">
    <property type="protein sequence ID" value="TPG61083.1"/>
    <property type="molecule type" value="Genomic_DNA"/>
</dbReference>
<organism evidence="3 4">
    <name type="scientific">Muricoccus nepalensis</name>
    <dbReference type="NCBI Taxonomy" id="1854500"/>
    <lineage>
        <taxon>Bacteria</taxon>
        <taxon>Pseudomonadati</taxon>
        <taxon>Pseudomonadota</taxon>
        <taxon>Alphaproteobacteria</taxon>
        <taxon>Acetobacterales</taxon>
        <taxon>Roseomonadaceae</taxon>
        <taxon>Muricoccus</taxon>
    </lineage>
</organism>
<feature type="signal peptide" evidence="2">
    <location>
        <begin position="1"/>
        <end position="32"/>
    </location>
</feature>
<sequence length="613" mass="64437">MSRVARPCAAPPLRAAVLVLACAVVAPVAVSAQEASGADAGSGGGASSRAGARGAEGTDARGATRTDPATSFEPFAPRDSADTFFRASPVGRLGSGLPPGQAGLFSGSPAQPGGLGAPLGPQGNYGVPEGRSYVVQPSIIVQELFTDNLFQTPWDKQSDFVTTITPSIYAAADTARLRGSLAYLPTFSHYANTSGQDRLDHRFVGQALATLLPGSLYLSMSGSGDTRTATGGFTPEGTTVVSRNNRVQTLNFQATPYYVQRFGGWATALAGYTYGYGSTSGSDAFLPGSGQRYFTSQNYNSNEIFGVLRSGENFGRVALEARASGTSYDGTGVLNGARRNEASLQALYAFTRNIAGFVEGGYEDQRYAGVPEVRIQGPIWSVGTRLRPSQDSIITARYGRRDGFNSASLEAAVSVGPRTRVFATYSDRLTTSARRGNDLLNTAGLDETGYPGDAGAGFYPGSNSGQFNSNPFLAVQGGLIRLKRAAASVTRTFTRDTVTLSVFREEQEPISATVGTTVFAQRGTSGSLAWARELTPEMTAIAYVQYGTYSSPTFRTTNTGSSGTTGTASASLVRRFTPRLSGSLQYAISRRDPGGDQGASIQNLVLVSLRQDF</sequence>
<dbReference type="InterPro" id="IPR017467">
    <property type="entry name" value="CHP03016_PEP-CTERM"/>
</dbReference>
<evidence type="ECO:0000313" key="3">
    <source>
        <dbReference type="EMBL" id="TPG61083.1"/>
    </source>
</evidence>
<evidence type="ECO:0000256" key="2">
    <source>
        <dbReference type="SAM" id="SignalP"/>
    </source>
</evidence>
<dbReference type="Proteomes" id="UP000317078">
    <property type="component" value="Unassembled WGS sequence"/>
</dbReference>
<name>A0A502GJV6_9PROT</name>
<proteinExistence type="predicted"/>
<gene>
    <name evidence="3" type="ORF">EAH89_00500</name>
</gene>
<keyword evidence="2" id="KW-0732">Signal</keyword>
<protein>
    <submittedName>
        <fullName evidence="3">TIGR03016 family PEP-CTERM system-associated outer membrane protein</fullName>
    </submittedName>
</protein>
<reference evidence="3 4" key="1">
    <citation type="journal article" date="2019" name="Environ. Microbiol.">
        <title>Species interactions and distinct microbial communities in high Arctic permafrost affected cryosols are associated with the CH4 and CO2 gas fluxes.</title>
        <authorList>
            <person name="Altshuler I."/>
            <person name="Hamel J."/>
            <person name="Turney S."/>
            <person name="Magnuson E."/>
            <person name="Levesque R."/>
            <person name="Greer C."/>
            <person name="Whyte L.G."/>
        </authorList>
    </citation>
    <scope>NUCLEOTIDE SEQUENCE [LARGE SCALE GENOMIC DNA]</scope>
    <source>
        <strain evidence="3 4">S9.3B</strain>
    </source>
</reference>
<evidence type="ECO:0000256" key="1">
    <source>
        <dbReference type="SAM" id="MobiDB-lite"/>
    </source>
</evidence>
<dbReference type="NCBIfam" id="TIGR03016">
    <property type="entry name" value="pepcterm_hypo_1"/>
    <property type="match status" value="1"/>
</dbReference>
<dbReference type="AlphaFoldDB" id="A0A502GJV6"/>
<comment type="caution">
    <text evidence="3">The sequence shown here is derived from an EMBL/GenBank/DDBJ whole genome shotgun (WGS) entry which is preliminary data.</text>
</comment>